<sequence>MSSSDTLIFSLAKIPSETLDLICSHLCLHCNRTHAVDAPLALVDNAFDDQKTLSALSRTCRRLRAHAQIVLFHLYHAALPHTIAGDRRTFRAQLYNARCHFREKRLLALFLRTLLDRQDLAASVRALALYQAPWTGLVQMTPTGNAGVTEMRQLQGELITDVTARSRQKLRHDDSGGGGGGYLAAGDAAAADPGDSSLELLQDLTVALCAPSLDQLLIERMMRLDELADAHSDWRAWSYDLPRLTYLAFPGLRAGGEETYYYKEARNLVARAPNLRVLVAPDCEAESDHWMEQQYSGVPWDLSLAHLRRLSISGIERGHLRAVLAGCPVLEDLEYFCEDTGFEDDVLCPGQDLALVVKTLRRLCYSVIGRENSSSINAELRVFDEEHYPSWAGFPALQTLEIDRMLIYGPTEEADSDDDDSDGGDSDSDDDEEASNSDQEQHHHTAEESAWPSAAHEPQDSQSPGSRQTKKELRKMRKTTPEDFLSRLPPSLEMLRIGHITSWPAMYRDAVALADQAARCFPRLRTLRLEVVEMLPPQDEITSLVSLFEVGGISCSVTAVERQGRDSRGLLPIRLAQSGPQVVLDEVEARENVNKKAT</sequence>
<name>A0A0G4M2P1_VERLO</name>
<proteinExistence type="predicted"/>
<dbReference type="EMBL" id="CVQI01021113">
    <property type="protein sequence ID" value="CRK28546.1"/>
    <property type="molecule type" value="Genomic_DNA"/>
</dbReference>
<evidence type="ECO:0000313" key="2">
    <source>
        <dbReference type="EMBL" id="CRK28546.1"/>
    </source>
</evidence>
<dbReference type="AlphaFoldDB" id="A0A0G4M2P1"/>
<feature type="non-terminal residue" evidence="2">
    <location>
        <position position="598"/>
    </location>
</feature>
<protein>
    <submittedName>
        <fullName evidence="2">Uncharacterized protein</fullName>
    </submittedName>
</protein>
<gene>
    <name evidence="2" type="ORF">BN1723_014134</name>
</gene>
<evidence type="ECO:0000256" key="1">
    <source>
        <dbReference type="SAM" id="MobiDB-lite"/>
    </source>
</evidence>
<organism evidence="2 3">
    <name type="scientific">Verticillium longisporum</name>
    <name type="common">Verticillium dahliae var. longisporum</name>
    <dbReference type="NCBI Taxonomy" id="100787"/>
    <lineage>
        <taxon>Eukaryota</taxon>
        <taxon>Fungi</taxon>
        <taxon>Dikarya</taxon>
        <taxon>Ascomycota</taxon>
        <taxon>Pezizomycotina</taxon>
        <taxon>Sordariomycetes</taxon>
        <taxon>Hypocreomycetidae</taxon>
        <taxon>Glomerellales</taxon>
        <taxon>Plectosphaerellaceae</taxon>
        <taxon>Verticillium</taxon>
    </lineage>
</organism>
<dbReference type="Proteomes" id="UP000045706">
    <property type="component" value="Unassembled WGS sequence"/>
</dbReference>
<feature type="compositionally biased region" description="Acidic residues" evidence="1">
    <location>
        <begin position="412"/>
        <end position="435"/>
    </location>
</feature>
<accession>A0A0G4M2P1</accession>
<evidence type="ECO:0000313" key="3">
    <source>
        <dbReference type="Proteomes" id="UP000045706"/>
    </source>
</evidence>
<reference evidence="3" key="1">
    <citation type="submission" date="2015-05" db="EMBL/GenBank/DDBJ databases">
        <authorList>
            <person name="Fogelqvist Johan"/>
        </authorList>
    </citation>
    <scope>NUCLEOTIDE SEQUENCE [LARGE SCALE GENOMIC DNA]</scope>
</reference>
<feature type="region of interest" description="Disordered" evidence="1">
    <location>
        <begin position="411"/>
        <end position="485"/>
    </location>
</feature>